<evidence type="ECO:0000313" key="5">
    <source>
        <dbReference type="Proteomes" id="UP000051562"/>
    </source>
</evidence>
<evidence type="ECO:0000313" key="4">
    <source>
        <dbReference type="EMBL" id="SKB59591.1"/>
    </source>
</evidence>
<reference evidence="3 5" key="1">
    <citation type="submission" date="2015-10" db="EMBL/GenBank/DDBJ databases">
        <title>Draft genome of Bosea thiooxidans.</title>
        <authorList>
            <person name="Wang X."/>
        </authorList>
    </citation>
    <scope>NUCLEOTIDE SEQUENCE [LARGE SCALE GENOMIC DNA]</scope>
    <source>
        <strain evidence="3 5">CGMCC 9174</strain>
    </source>
</reference>
<evidence type="ECO:0000256" key="2">
    <source>
        <dbReference type="SAM" id="Phobius"/>
    </source>
</evidence>
<dbReference type="Proteomes" id="UP000190130">
    <property type="component" value="Unassembled WGS sequence"/>
</dbReference>
<reference evidence="4 6" key="2">
    <citation type="submission" date="2017-02" db="EMBL/GenBank/DDBJ databases">
        <authorList>
            <person name="Peterson S.W."/>
        </authorList>
    </citation>
    <scope>NUCLEOTIDE SEQUENCE [LARGE SCALE GENOMIC DNA]</scope>
    <source>
        <strain evidence="4 6">DSM 9653</strain>
    </source>
</reference>
<name>A0A0Q3L4D9_9HYPH</name>
<evidence type="ECO:0000313" key="3">
    <source>
        <dbReference type="EMBL" id="KQK31652.1"/>
    </source>
</evidence>
<keyword evidence="2" id="KW-0472">Membrane</keyword>
<keyword evidence="5" id="KW-1185">Reference proteome</keyword>
<protein>
    <submittedName>
        <fullName evidence="3">Uncharacterized protein</fullName>
    </submittedName>
</protein>
<evidence type="ECO:0000256" key="1">
    <source>
        <dbReference type="SAM" id="MobiDB-lite"/>
    </source>
</evidence>
<proteinExistence type="predicted"/>
<dbReference type="Proteomes" id="UP000051562">
    <property type="component" value="Unassembled WGS sequence"/>
</dbReference>
<dbReference type="EMBL" id="FUYX01000003">
    <property type="protein sequence ID" value="SKB59591.1"/>
    <property type="molecule type" value="Genomic_DNA"/>
</dbReference>
<dbReference type="RefSeq" id="WP_055726855.1">
    <property type="nucleotide sequence ID" value="NZ_FUYX01000003.1"/>
</dbReference>
<gene>
    <name evidence="3" type="ORF">ARD30_01785</name>
    <name evidence="4" type="ORF">SAMN05660750_01457</name>
</gene>
<sequence length="83" mass="8726">MTISTAPRGPIGRPGTAAGVGEDGPNAEFEALLPRQPGSEERGRWFDLCFRLIILALAALWLLMPPAGGGRDAADEKAVATPR</sequence>
<dbReference type="AlphaFoldDB" id="A0A0Q3L4D9"/>
<dbReference type="OrthoDB" id="8163844at2"/>
<evidence type="ECO:0000313" key="6">
    <source>
        <dbReference type="Proteomes" id="UP000190130"/>
    </source>
</evidence>
<keyword evidence="2" id="KW-1133">Transmembrane helix</keyword>
<keyword evidence="2" id="KW-0812">Transmembrane</keyword>
<dbReference type="STRING" id="53254.SAMN05660750_01457"/>
<dbReference type="EMBL" id="LMAR01000012">
    <property type="protein sequence ID" value="KQK31652.1"/>
    <property type="molecule type" value="Genomic_DNA"/>
</dbReference>
<feature type="transmembrane region" description="Helical" evidence="2">
    <location>
        <begin position="45"/>
        <end position="64"/>
    </location>
</feature>
<organism evidence="3 5">
    <name type="scientific">Bosea thiooxidans</name>
    <dbReference type="NCBI Taxonomy" id="53254"/>
    <lineage>
        <taxon>Bacteria</taxon>
        <taxon>Pseudomonadati</taxon>
        <taxon>Pseudomonadota</taxon>
        <taxon>Alphaproteobacteria</taxon>
        <taxon>Hyphomicrobiales</taxon>
        <taxon>Boseaceae</taxon>
        <taxon>Bosea</taxon>
    </lineage>
</organism>
<feature type="region of interest" description="Disordered" evidence="1">
    <location>
        <begin position="1"/>
        <end position="28"/>
    </location>
</feature>
<accession>A0A0Q3L4D9</accession>